<evidence type="ECO:0000313" key="10">
    <source>
        <dbReference type="Proteomes" id="UP000034051"/>
    </source>
</evidence>
<accession>A0A0G1K6E4</accession>
<evidence type="ECO:0000259" key="8">
    <source>
        <dbReference type="Pfam" id="PF09335"/>
    </source>
</evidence>
<dbReference type="PANTHER" id="PTHR30353:SF15">
    <property type="entry name" value="INNER MEMBRANE PROTEIN YABI"/>
    <property type="match status" value="1"/>
</dbReference>
<evidence type="ECO:0000256" key="4">
    <source>
        <dbReference type="ARBA" id="ARBA00022692"/>
    </source>
</evidence>
<reference evidence="9 10" key="1">
    <citation type="journal article" date="2015" name="Nature">
        <title>rRNA introns, odd ribosomes, and small enigmatic genomes across a large radiation of phyla.</title>
        <authorList>
            <person name="Brown C.T."/>
            <person name="Hug L.A."/>
            <person name="Thomas B.C."/>
            <person name="Sharon I."/>
            <person name="Castelle C.J."/>
            <person name="Singh A."/>
            <person name="Wilkins M.J."/>
            <person name="Williams K.H."/>
            <person name="Banfield J.F."/>
        </authorList>
    </citation>
    <scope>NUCLEOTIDE SEQUENCE [LARGE SCALE GENOMIC DNA]</scope>
</reference>
<organism evidence="9 10">
    <name type="scientific">Candidatus Wolfebacteria bacterium GW2011_GWE2_44_13</name>
    <dbReference type="NCBI Taxonomy" id="1619017"/>
    <lineage>
        <taxon>Bacteria</taxon>
        <taxon>Candidatus Wolfeibacteriota</taxon>
    </lineage>
</organism>
<name>A0A0G1K6E4_9BACT</name>
<dbReference type="Proteomes" id="UP000034051">
    <property type="component" value="Unassembled WGS sequence"/>
</dbReference>
<dbReference type="PANTHER" id="PTHR30353">
    <property type="entry name" value="INNER MEMBRANE PROTEIN DEDA-RELATED"/>
    <property type="match status" value="1"/>
</dbReference>
<feature type="transmembrane region" description="Helical" evidence="7">
    <location>
        <begin position="143"/>
        <end position="166"/>
    </location>
</feature>
<sequence length="211" mass="24367">MQNDGILYGRNTYMVEQLLTNFSEIGQYTTYAIIFAGMFIEGEAFLILAGILINGEAIDYMNTILIAFVGVTIHDVGYWYIGKMIHKTGKERFWFINIKKMEKFFIKMKKREGIYIFASKFAWGMNRVTLLSSGYSKTPLKKLLTYSLPAAFIWATTFVSLGYMFADRVHLLKKDVKTFMFGAALFLIIVFTVEYCITKTIKEDVEFPKEN</sequence>
<evidence type="ECO:0000256" key="3">
    <source>
        <dbReference type="ARBA" id="ARBA00022475"/>
    </source>
</evidence>
<dbReference type="GO" id="GO:0005886">
    <property type="term" value="C:plasma membrane"/>
    <property type="evidence" value="ECO:0007669"/>
    <property type="project" value="UniProtKB-SubCell"/>
</dbReference>
<comment type="caution">
    <text evidence="9">The sequence shown here is derived from an EMBL/GenBank/DDBJ whole genome shotgun (WGS) entry which is preliminary data.</text>
</comment>
<proteinExistence type="inferred from homology"/>
<gene>
    <name evidence="9" type="ORF">UW32_C0001G0021</name>
</gene>
<dbReference type="InterPro" id="IPR032818">
    <property type="entry name" value="DedA-like"/>
</dbReference>
<protein>
    <recommendedName>
        <fullName evidence="8">VTT domain-containing protein</fullName>
    </recommendedName>
</protein>
<evidence type="ECO:0000313" key="9">
    <source>
        <dbReference type="EMBL" id="KKT43429.1"/>
    </source>
</evidence>
<feature type="transmembrane region" description="Helical" evidence="7">
    <location>
        <begin position="60"/>
        <end position="81"/>
    </location>
</feature>
<comment type="similarity">
    <text evidence="2 7">Belongs to the DedA family.</text>
</comment>
<feature type="transmembrane region" description="Helical" evidence="7">
    <location>
        <begin position="178"/>
        <end position="197"/>
    </location>
</feature>
<keyword evidence="5 7" id="KW-1133">Transmembrane helix</keyword>
<dbReference type="InterPro" id="IPR032816">
    <property type="entry name" value="VTT_dom"/>
</dbReference>
<evidence type="ECO:0000256" key="5">
    <source>
        <dbReference type="ARBA" id="ARBA00022989"/>
    </source>
</evidence>
<evidence type="ECO:0000256" key="6">
    <source>
        <dbReference type="ARBA" id="ARBA00023136"/>
    </source>
</evidence>
<dbReference type="AlphaFoldDB" id="A0A0G1K6E4"/>
<keyword evidence="4 7" id="KW-0812">Transmembrane</keyword>
<comment type="subcellular location">
    <subcellularLocation>
        <location evidence="1 7">Cell membrane</location>
        <topology evidence="1 7">Multi-pass membrane protein</topology>
    </subcellularLocation>
</comment>
<evidence type="ECO:0000256" key="1">
    <source>
        <dbReference type="ARBA" id="ARBA00004651"/>
    </source>
</evidence>
<keyword evidence="3 7" id="KW-1003">Cell membrane</keyword>
<feature type="domain" description="VTT" evidence="8">
    <location>
        <begin position="42"/>
        <end position="164"/>
    </location>
</feature>
<dbReference type="EMBL" id="LCHW01000001">
    <property type="protein sequence ID" value="KKT43429.1"/>
    <property type="molecule type" value="Genomic_DNA"/>
</dbReference>
<keyword evidence="6 7" id="KW-0472">Membrane</keyword>
<feature type="transmembrane region" description="Helical" evidence="7">
    <location>
        <begin position="31"/>
        <end position="54"/>
    </location>
</feature>
<evidence type="ECO:0000256" key="7">
    <source>
        <dbReference type="RuleBase" id="RU367016"/>
    </source>
</evidence>
<dbReference type="Pfam" id="PF09335">
    <property type="entry name" value="VTT_dom"/>
    <property type="match status" value="1"/>
</dbReference>
<evidence type="ECO:0000256" key="2">
    <source>
        <dbReference type="ARBA" id="ARBA00010792"/>
    </source>
</evidence>